<dbReference type="Proteomes" id="UP000542125">
    <property type="component" value="Unassembled WGS sequence"/>
</dbReference>
<dbReference type="SUPFAM" id="SSF143744">
    <property type="entry name" value="GlcG-like"/>
    <property type="match status" value="1"/>
</dbReference>
<organism evidence="2 3">
    <name type="scientific">Pigmentiphaga litoralis</name>
    <dbReference type="NCBI Taxonomy" id="516702"/>
    <lineage>
        <taxon>Bacteria</taxon>
        <taxon>Pseudomonadati</taxon>
        <taxon>Pseudomonadota</taxon>
        <taxon>Betaproteobacteria</taxon>
        <taxon>Burkholderiales</taxon>
        <taxon>Alcaligenaceae</taxon>
        <taxon>Pigmentiphaga</taxon>
    </lineage>
</organism>
<reference evidence="2 3" key="1">
    <citation type="submission" date="2020-07" db="EMBL/GenBank/DDBJ databases">
        <title>Genomic Encyclopedia of Type Strains, Phase IV (KMG-V): Genome sequencing to study the core and pangenomes of soil and plant-associated prokaryotes.</title>
        <authorList>
            <person name="Whitman W."/>
        </authorList>
    </citation>
    <scope>NUCLEOTIDE SEQUENCE [LARGE SCALE GENOMIC DNA]</scope>
    <source>
        <strain evidence="2 3">SAS40</strain>
    </source>
</reference>
<dbReference type="Gene3D" id="3.30.450.150">
    <property type="entry name" value="Haem-degrading domain"/>
    <property type="match status" value="1"/>
</dbReference>
<comment type="caution">
    <text evidence="2">The sequence shown here is derived from an EMBL/GenBank/DDBJ whole genome shotgun (WGS) entry which is preliminary data.</text>
</comment>
<proteinExistence type="predicted"/>
<evidence type="ECO:0000256" key="1">
    <source>
        <dbReference type="SAM" id="SignalP"/>
    </source>
</evidence>
<name>A0A7Y9IW91_9BURK</name>
<dbReference type="PANTHER" id="PTHR34309">
    <property type="entry name" value="SLR1406 PROTEIN"/>
    <property type="match status" value="1"/>
</dbReference>
<keyword evidence="3" id="KW-1185">Reference proteome</keyword>
<dbReference type="AlphaFoldDB" id="A0A7Y9IW91"/>
<dbReference type="EMBL" id="JACBYR010000001">
    <property type="protein sequence ID" value="NYE84216.1"/>
    <property type="molecule type" value="Genomic_DNA"/>
</dbReference>
<dbReference type="Pfam" id="PF03928">
    <property type="entry name" value="HbpS-like"/>
    <property type="match status" value="1"/>
</dbReference>
<feature type="signal peptide" evidence="1">
    <location>
        <begin position="1"/>
        <end position="21"/>
    </location>
</feature>
<gene>
    <name evidence="2" type="ORF">FHW18_003487</name>
</gene>
<dbReference type="InterPro" id="IPR038084">
    <property type="entry name" value="PduO/GlcC-like_sf"/>
</dbReference>
<protein>
    <submittedName>
        <fullName evidence="2">Uncharacterized protein GlcG (DUF336 family)</fullName>
    </submittedName>
</protein>
<dbReference type="InterPro" id="IPR052517">
    <property type="entry name" value="GlcG_carb_metab_protein"/>
</dbReference>
<feature type="chain" id="PRO_5031191436" evidence="1">
    <location>
        <begin position="22"/>
        <end position="162"/>
    </location>
</feature>
<dbReference type="InterPro" id="IPR005624">
    <property type="entry name" value="PduO/GlcC-like"/>
</dbReference>
<sequence>MKATHLIAAVTLAATPLFASAQLLQERNVPATIATDIAHAALNACAQRGFNVSAAVVDRAGVLRVLVRADNAGPHTVDGARMKAYTSSSSRAPTLAMQENAQKNPVAQQLTDIPGFLLLGGGVPIRVGNEVVGAVGVAGAPSGVIDGECGAAGIEAAKAKLM</sequence>
<dbReference type="RefSeq" id="WP_179587930.1">
    <property type="nucleotide sequence ID" value="NZ_JACBYR010000001.1"/>
</dbReference>
<keyword evidence="1" id="KW-0732">Signal</keyword>
<evidence type="ECO:0000313" key="3">
    <source>
        <dbReference type="Proteomes" id="UP000542125"/>
    </source>
</evidence>
<dbReference type="PANTHER" id="PTHR34309:SF10">
    <property type="entry name" value="SLR1406 PROTEIN"/>
    <property type="match status" value="1"/>
</dbReference>
<accession>A0A7Y9IW91</accession>
<evidence type="ECO:0000313" key="2">
    <source>
        <dbReference type="EMBL" id="NYE84216.1"/>
    </source>
</evidence>